<keyword evidence="3" id="KW-1185">Reference proteome</keyword>
<dbReference type="PATRIC" id="fig|1003195.11.peg.955"/>
<proteinExistence type="predicted"/>
<geneLocation type="plasmid" evidence="2 3">
    <name>pSCATT</name>
</geneLocation>
<dbReference type="RefSeq" id="WP_014151445.1">
    <property type="nucleotide sequence ID" value="NC_016113.1"/>
</dbReference>
<accession>G8XHR8</accession>
<name>F8JIY0_STREN</name>
<dbReference type="KEGG" id="scy:SCATT_p07400"/>
<gene>
    <name evidence="2" type="ordered locus">SCATT_p07400</name>
</gene>
<feature type="domain" description="N-acetyltransferase" evidence="1">
    <location>
        <begin position="70"/>
        <end position="213"/>
    </location>
</feature>
<dbReference type="HOGENOM" id="CLU_083895_1_0_11"/>
<accession>F8JIY0</accession>
<protein>
    <recommendedName>
        <fullName evidence="1">N-acetyltransferase domain-containing protein</fullName>
    </recommendedName>
</protein>
<dbReference type="InterPro" id="IPR016181">
    <property type="entry name" value="Acyl_CoA_acyltransferase"/>
</dbReference>
<dbReference type="GO" id="GO:0016747">
    <property type="term" value="F:acyltransferase activity, transferring groups other than amino-acyl groups"/>
    <property type="evidence" value="ECO:0007669"/>
    <property type="project" value="InterPro"/>
</dbReference>
<dbReference type="SUPFAM" id="SSF55729">
    <property type="entry name" value="Acyl-CoA N-acyltransferases (Nat)"/>
    <property type="match status" value="1"/>
</dbReference>
<dbReference type="Proteomes" id="UP000007842">
    <property type="component" value="Plasmid pSCATT"/>
</dbReference>
<dbReference type="EMBL" id="CP003229">
    <property type="protein sequence ID" value="AEW98933.1"/>
    <property type="molecule type" value="Genomic_DNA"/>
</dbReference>
<dbReference type="Pfam" id="PF00583">
    <property type="entry name" value="Acetyltransf_1"/>
    <property type="match status" value="1"/>
</dbReference>
<evidence type="ECO:0000259" key="1">
    <source>
        <dbReference type="PROSITE" id="PS51186"/>
    </source>
</evidence>
<keyword evidence="2" id="KW-0614">Plasmid</keyword>
<evidence type="ECO:0000313" key="2">
    <source>
        <dbReference type="EMBL" id="AEW98933.1"/>
    </source>
</evidence>
<dbReference type="AlphaFoldDB" id="F8JIY0"/>
<dbReference type="Gene3D" id="3.40.630.30">
    <property type="match status" value="1"/>
</dbReference>
<dbReference type="InterPro" id="IPR000182">
    <property type="entry name" value="GNAT_dom"/>
</dbReference>
<dbReference type="PROSITE" id="PS51186">
    <property type="entry name" value="GNAT"/>
    <property type="match status" value="1"/>
</dbReference>
<organism evidence="2 3">
    <name type="scientific">Streptantibioticus cattleyicolor (strain ATCC 35852 / DSM 46488 / JCM 4925 / NBRC 14057 / NRRL 8057)</name>
    <name type="common">Streptomyces cattleya</name>
    <dbReference type="NCBI Taxonomy" id="1003195"/>
    <lineage>
        <taxon>Bacteria</taxon>
        <taxon>Bacillati</taxon>
        <taxon>Actinomycetota</taxon>
        <taxon>Actinomycetes</taxon>
        <taxon>Kitasatosporales</taxon>
        <taxon>Streptomycetaceae</taxon>
        <taxon>Streptantibioticus</taxon>
    </lineage>
</organism>
<dbReference type="KEGG" id="sct:SCAT_p0996"/>
<evidence type="ECO:0000313" key="3">
    <source>
        <dbReference type="Proteomes" id="UP000007842"/>
    </source>
</evidence>
<sequence>MDAGIVRDWIEDWVVSRGAAPPRPEPWGYTVDVGLPDQVTRHVLTETDRPLIRKLTENVTAPGTWLKVFLPAEEVAPAVGPGWRFDDPCFLMSTALSPAPVTVPDGYRLRTWARGGVVQACVFAADGAFAARGRIARPPGATAAVVDQVETAPAHRRKGLGGVVMRTLANAAAETGATTGVLGATRAGRALYETLGWHTDAPLTGLVRESPPA</sequence>
<reference evidence="3" key="1">
    <citation type="submission" date="2011-12" db="EMBL/GenBank/DDBJ databases">
        <title>Complete genome sequence of Streptomyces cattleya strain DSM 46488.</title>
        <authorList>
            <person name="Ou H.-Y."/>
            <person name="Li P."/>
            <person name="Zhao C."/>
            <person name="O'Hagan D."/>
            <person name="Deng Z."/>
        </authorList>
    </citation>
    <scope>NUCLEOTIDE SEQUENCE [LARGE SCALE GENOMIC DNA]</scope>
    <source>
        <strain evidence="3">ATCC 35852 / DSM 46488 / JCM 4925 / NBRC 14057 / NRRL 8057</strain>
        <plasmid evidence="3">Plasmid pSCATT</plasmid>
    </source>
</reference>
<dbReference type="OrthoDB" id="4966223at2"/>